<dbReference type="EC" id="3.4.21.-" evidence="1"/>
<dbReference type="Proteomes" id="UP000709437">
    <property type="component" value="Unassembled WGS sequence"/>
</dbReference>
<reference evidence="1" key="1">
    <citation type="submission" date="2021-05" db="EMBL/GenBank/DDBJ databases">
        <title>Whole genome sequence of Curtobacterium flaccumfaciens pv. flaccumfaciens strain CFBP 3417.</title>
        <authorList>
            <person name="Osdaghi E."/>
            <person name="Taghouti G."/>
            <person name="Portier P."/>
            <person name="Fazliarab A."/>
            <person name="Taghavi S.M."/>
            <person name="Briand M."/>
            <person name="Le-Saux M."/>
            <person name="Jacques M.-A."/>
        </authorList>
    </citation>
    <scope>NUCLEOTIDE SEQUENCE</scope>
    <source>
        <strain evidence="1">CFBP 3417</strain>
    </source>
</reference>
<dbReference type="GO" id="GO:0006508">
    <property type="term" value="P:proteolysis"/>
    <property type="evidence" value="ECO:0007669"/>
    <property type="project" value="UniProtKB-KW"/>
</dbReference>
<dbReference type="PROSITE" id="PS00134">
    <property type="entry name" value="TRYPSIN_HIS"/>
    <property type="match status" value="1"/>
</dbReference>
<keyword evidence="1" id="KW-0378">Hydrolase</keyword>
<protein>
    <submittedName>
        <fullName evidence="1">Trypsin-like serine protease</fullName>
        <ecNumber evidence="1">3.4.21.-</ecNumber>
    </submittedName>
</protein>
<dbReference type="InterPro" id="IPR043504">
    <property type="entry name" value="Peptidase_S1_PA_chymotrypsin"/>
</dbReference>
<dbReference type="InterPro" id="IPR001254">
    <property type="entry name" value="Trypsin_dom"/>
</dbReference>
<name>A0A6G7GBR6_9MICO</name>
<sequence length="293" mass="31033">MHNPLKRNPPLAPSMRGKRITLAVAISLVGAIVLPVACSSPSWGVPNAPLRETLPVRAGTVLTFTGQQVGPAYVPDKYCTAGAVTQWNSALARLTQYVAAIRYVVTAAHCASRVGQTVQVAGESVGRVYWISHESDLALVRVEPTQIRRLQCSGSVSGAPHCTIVSHVVPRAVGQIVFGSSGVPNSGVLTVTGSSIPADREYFCMSGIATGTNCDQINTTVPFGLQLPPHQQIAYSTGVVIRNGDSGAPVFSRSGKLYGILSASYNDAFERYSTYVPIGRFFDEQPAYGLVLG</sequence>
<keyword evidence="1" id="KW-0645">Protease</keyword>
<accession>A0A6G7GBR6</accession>
<dbReference type="AlphaFoldDB" id="A0A6G7GBR6"/>
<comment type="caution">
    <text evidence="1">The sequence shown here is derived from an EMBL/GenBank/DDBJ whole genome shotgun (WGS) entry which is preliminary data.</text>
</comment>
<dbReference type="Pfam" id="PF00089">
    <property type="entry name" value="Trypsin"/>
    <property type="match status" value="1"/>
</dbReference>
<dbReference type="InterPro" id="IPR009003">
    <property type="entry name" value="Peptidase_S1_PA"/>
</dbReference>
<dbReference type="SUPFAM" id="SSF50494">
    <property type="entry name" value="Trypsin-like serine proteases"/>
    <property type="match status" value="1"/>
</dbReference>
<dbReference type="GO" id="GO:0004252">
    <property type="term" value="F:serine-type endopeptidase activity"/>
    <property type="evidence" value="ECO:0007669"/>
    <property type="project" value="InterPro"/>
</dbReference>
<evidence type="ECO:0000313" key="2">
    <source>
        <dbReference type="Proteomes" id="UP000709437"/>
    </source>
</evidence>
<dbReference type="RefSeq" id="WP_128781661.1">
    <property type="nucleotide sequence ID" value="NZ_CP183435.1"/>
</dbReference>
<dbReference type="Gene3D" id="2.40.10.10">
    <property type="entry name" value="Trypsin-like serine proteases"/>
    <property type="match status" value="2"/>
</dbReference>
<organism evidence="1 2">
    <name type="scientific">Curtobacterium flaccumfaciens pv. flaccumfaciens</name>
    <dbReference type="NCBI Taxonomy" id="138532"/>
    <lineage>
        <taxon>Bacteria</taxon>
        <taxon>Bacillati</taxon>
        <taxon>Actinomycetota</taxon>
        <taxon>Actinomycetes</taxon>
        <taxon>Micrococcales</taxon>
        <taxon>Microbacteriaceae</taxon>
        <taxon>Curtobacterium</taxon>
    </lineage>
</organism>
<dbReference type="InterPro" id="IPR018114">
    <property type="entry name" value="TRYPSIN_HIS"/>
</dbReference>
<evidence type="ECO:0000313" key="1">
    <source>
        <dbReference type="EMBL" id="MBT1543014.1"/>
    </source>
</evidence>
<proteinExistence type="predicted"/>
<dbReference type="EMBL" id="JAHEWX010000022">
    <property type="protein sequence ID" value="MBT1543014.1"/>
    <property type="molecule type" value="Genomic_DNA"/>
</dbReference>
<gene>
    <name evidence="1" type="ORF">KK103_14700</name>
</gene>